<dbReference type="OrthoDB" id="3040703at2759"/>
<proteinExistence type="predicted"/>
<dbReference type="SMART" id="SM00028">
    <property type="entry name" value="TPR"/>
    <property type="match status" value="2"/>
</dbReference>
<feature type="compositionally biased region" description="Polar residues" evidence="1">
    <location>
        <begin position="743"/>
        <end position="759"/>
    </location>
</feature>
<accession>A0A8H6YGA3</accession>
<reference evidence="2" key="1">
    <citation type="submission" date="2020-05" db="EMBL/GenBank/DDBJ databases">
        <title>Mycena genomes resolve the evolution of fungal bioluminescence.</title>
        <authorList>
            <person name="Tsai I.J."/>
        </authorList>
    </citation>
    <scope>NUCLEOTIDE SEQUENCE</scope>
    <source>
        <strain evidence="2">CCC161011</strain>
    </source>
</reference>
<dbReference type="EMBL" id="JACAZI010000006">
    <property type="protein sequence ID" value="KAF7358454.1"/>
    <property type="molecule type" value="Genomic_DNA"/>
</dbReference>
<gene>
    <name evidence="2" type="ORF">MVEN_00895900</name>
</gene>
<evidence type="ECO:0000313" key="2">
    <source>
        <dbReference type="EMBL" id="KAF7358454.1"/>
    </source>
</evidence>
<dbReference type="InterPro" id="IPR011990">
    <property type="entry name" value="TPR-like_helical_dom_sf"/>
</dbReference>
<keyword evidence="3" id="KW-1185">Reference proteome</keyword>
<feature type="region of interest" description="Disordered" evidence="1">
    <location>
        <begin position="368"/>
        <end position="439"/>
    </location>
</feature>
<dbReference type="InterPro" id="IPR019734">
    <property type="entry name" value="TPR_rpt"/>
</dbReference>
<evidence type="ECO:0000313" key="3">
    <source>
        <dbReference type="Proteomes" id="UP000620124"/>
    </source>
</evidence>
<organism evidence="2 3">
    <name type="scientific">Mycena venus</name>
    <dbReference type="NCBI Taxonomy" id="2733690"/>
    <lineage>
        <taxon>Eukaryota</taxon>
        <taxon>Fungi</taxon>
        <taxon>Dikarya</taxon>
        <taxon>Basidiomycota</taxon>
        <taxon>Agaricomycotina</taxon>
        <taxon>Agaricomycetes</taxon>
        <taxon>Agaricomycetidae</taxon>
        <taxon>Agaricales</taxon>
        <taxon>Marasmiineae</taxon>
        <taxon>Mycenaceae</taxon>
        <taxon>Mycena</taxon>
    </lineage>
</organism>
<evidence type="ECO:0000256" key="1">
    <source>
        <dbReference type="SAM" id="MobiDB-lite"/>
    </source>
</evidence>
<dbReference type="Gene3D" id="1.25.40.10">
    <property type="entry name" value="Tetratricopeptide repeat domain"/>
    <property type="match status" value="1"/>
</dbReference>
<dbReference type="SUPFAM" id="SSF48452">
    <property type="entry name" value="TPR-like"/>
    <property type="match status" value="1"/>
</dbReference>
<sequence length="816" mass="90135">MDPSSDHGSLAIARIETHPVQHSRSSLFSDATSFQIMGGHFMSNNIYTHTHNVSRVEETAVRLLRNISKASPTLLRDFINAFSRLGAELSTMGRHQDALDANEEAAELLRKLATTDSSVTHDLANALINLGSNFRALGRYEDALHADEEAAELWRKPDKDNHLVATAPKEILQSLYNWVQPLYNWAQPLYNWTQASPELVNADPGDLQCEDSGRSGSECQNPRVDVLNKNRPVETATFAIYSPHGDAPETPAHPFTPKDMAWIETEFGSGGCLLSIHDSTEAASWIEDNWETPLLTSVRNSGCGGPFAWMLSPIEPALAIFGCCDDPLVVNMAQSLADLSAFPVVIRAASDNPALTLLNNDAGPPDGYYHFNNATGNNDQRGRDLGEDEAPTENERNSGEAEDGGARDDDLNDVASDGAGFKRAGDPETNWDGNTRALGGGDGGRTRIKLCLNLNNTQTYPVTILYSFRFTINGETQTPVHPNKLSEALYKPEVMALVDLKIKNRPHETLVDRSYANIGFVAHREQSIFDEEFLSRGYDPPDSILEYGQQQQNQLGFQVTAGWSSHSPLVTAMGSGNRTKGTTVKATDTKATPRWCVDSIPGDDWSKANKSYSSYDLVYRAQDIPLDDGRPAFHPFDVKMGMGISLQLAASEPVPQISFIHRNLVPIWVYDSKSKAGIRGIAVLMSSYVDDIKTREGLRIWEEVETDLGTGISIVPKTREDEPGIISMSIAEVEKKDNHKSGTRSNTLSTKSSLQSSDRPVTLMPPHVYHARGWNAENGEWRNVWWPALDECFRKDGPGPVQTPSVWKFPWMRKKV</sequence>
<name>A0A8H6YGA3_9AGAR</name>
<feature type="compositionally biased region" description="Basic and acidic residues" evidence="1">
    <location>
        <begin position="393"/>
        <end position="409"/>
    </location>
</feature>
<dbReference type="AlphaFoldDB" id="A0A8H6YGA3"/>
<feature type="region of interest" description="Disordered" evidence="1">
    <location>
        <begin position="736"/>
        <end position="760"/>
    </location>
</feature>
<dbReference type="Proteomes" id="UP000620124">
    <property type="component" value="Unassembled WGS sequence"/>
</dbReference>
<protein>
    <submittedName>
        <fullName evidence="2">Uncharacterized protein</fullName>
    </submittedName>
</protein>
<comment type="caution">
    <text evidence="2">The sequence shown here is derived from an EMBL/GenBank/DDBJ whole genome shotgun (WGS) entry which is preliminary data.</text>
</comment>